<dbReference type="InterPro" id="IPR009057">
    <property type="entry name" value="Homeodomain-like_sf"/>
</dbReference>
<gene>
    <name evidence="6" type="ORF">EV191_1234</name>
</gene>
<proteinExistence type="predicted"/>
<keyword evidence="2 4" id="KW-0238">DNA-binding</keyword>
<evidence type="ECO:0000259" key="5">
    <source>
        <dbReference type="PROSITE" id="PS50977"/>
    </source>
</evidence>
<keyword evidence="3" id="KW-0804">Transcription</keyword>
<evidence type="ECO:0000256" key="2">
    <source>
        <dbReference type="ARBA" id="ARBA00023125"/>
    </source>
</evidence>
<name>A0A4R2Q7C3_9PSEU</name>
<dbReference type="SUPFAM" id="SSF46689">
    <property type="entry name" value="Homeodomain-like"/>
    <property type="match status" value="1"/>
</dbReference>
<dbReference type="GO" id="GO:0003700">
    <property type="term" value="F:DNA-binding transcription factor activity"/>
    <property type="evidence" value="ECO:0007669"/>
    <property type="project" value="TreeGrafter"/>
</dbReference>
<evidence type="ECO:0000256" key="3">
    <source>
        <dbReference type="ARBA" id="ARBA00023163"/>
    </source>
</evidence>
<dbReference type="InterPro" id="IPR036271">
    <property type="entry name" value="Tet_transcr_reg_TetR-rel_C_sf"/>
</dbReference>
<dbReference type="GO" id="GO:0000976">
    <property type="term" value="F:transcription cis-regulatory region binding"/>
    <property type="evidence" value="ECO:0007669"/>
    <property type="project" value="TreeGrafter"/>
</dbReference>
<dbReference type="EMBL" id="SLXQ01000023">
    <property type="protein sequence ID" value="TCP42605.1"/>
    <property type="molecule type" value="Genomic_DNA"/>
</dbReference>
<dbReference type="PROSITE" id="PS50977">
    <property type="entry name" value="HTH_TETR_2"/>
    <property type="match status" value="1"/>
</dbReference>
<evidence type="ECO:0000313" key="6">
    <source>
        <dbReference type="EMBL" id="TCP42605.1"/>
    </source>
</evidence>
<dbReference type="Proteomes" id="UP000294911">
    <property type="component" value="Unassembled WGS sequence"/>
</dbReference>
<accession>A0A4R2Q7C3</accession>
<dbReference type="Gene3D" id="1.10.357.10">
    <property type="entry name" value="Tetracycline Repressor, domain 2"/>
    <property type="match status" value="1"/>
</dbReference>
<dbReference type="Pfam" id="PF16859">
    <property type="entry name" value="TetR_C_11"/>
    <property type="match status" value="1"/>
</dbReference>
<sequence length="175" mass="20126">MLNELAEVGYQKLTMDGVAKRAGSSKPTLYRRWSSKEEMVIAAVATVSQPVIPEDDGRDLWDRLLELTRAVHVWLSDPLVHRIMPDLLAEGLRSDALDRAHTHYITEPRREASKATMATARERGEIRQDINIEFVLDVLAAPIYWRLCVLRKEVDDDYLQTLTDFVHRELTTRDV</sequence>
<dbReference type="Gene3D" id="1.10.10.60">
    <property type="entry name" value="Homeodomain-like"/>
    <property type="match status" value="1"/>
</dbReference>
<evidence type="ECO:0000313" key="7">
    <source>
        <dbReference type="Proteomes" id="UP000294911"/>
    </source>
</evidence>
<keyword evidence="1" id="KW-0805">Transcription regulation</keyword>
<keyword evidence="7" id="KW-1185">Reference proteome</keyword>
<reference evidence="6 7" key="1">
    <citation type="submission" date="2019-03" db="EMBL/GenBank/DDBJ databases">
        <title>Genomic Encyclopedia of Type Strains, Phase IV (KMG-IV): sequencing the most valuable type-strain genomes for metagenomic binning, comparative biology and taxonomic classification.</title>
        <authorList>
            <person name="Goeker M."/>
        </authorList>
    </citation>
    <scope>NUCLEOTIDE SEQUENCE [LARGE SCALE GENOMIC DNA]</scope>
    <source>
        <strain evidence="6 7">DSM 45765</strain>
    </source>
</reference>
<dbReference type="PROSITE" id="PS01081">
    <property type="entry name" value="HTH_TETR_1"/>
    <property type="match status" value="1"/>
</dbReference>
<dbReference type="PANTHER" id="PTHR30055:SF148">
    <property type="entry name" value="TETR-FAMILY TRANSCRIPTIONAL REGULATOR"/>
    <property type="match status" value="1"/>
</dbReference>
<protein>
    <submittedName>
        <fullName evidence="6">TetR family transcriptional regulator</fullName>
    </submittedName>
</protein>
<dbReference type="PANTHER" id="PTHR30055">
    <property type="entry name" value="HTH-TYPE TRANSCRIPTIONAL REGULATOR RUTR"/>
    <property type="match status" value="1"/>
</dbReference>
<dbReference type="InterPro" id="IPR001647">
    <property type="entry name" value="HTH_TetR"/>
</dbReference>
<dbReference type="InterPro" id="IPR011075">
    <property type="entry name" value="TetR_C"/>
</dbReference>
<evidence type="ECO:0000256" key="4">
    <source>
        <dbReference type="PROSITE-ProRule" id="PRU00335"/>
    </source>
</evidence>
<dbReference type="SUPFAM" id="SSF48498">
    <property type="entry name" value="Tetracyclin repressor-like, C-terminal domain"/>
    <property type="match status" value="1"/>
</dbReference>
<dbReference type="AlphaFoldDB" id="A0A4R2Q7C3"/>
<dbReference type="InterPro" id="IPR023772">
    <property type="entry name" value="DNA-bd_HTH_TetR-type_CS"/>
</dbReference>
<organism evidence="6 7">
    <name type="scientific">Tamaricihabitans halophyticus</name>
    <dbReference type="NCBI Taxonomy" id="1262583"/>
    <lineage>
        <taxon>Bacteria</taxon>
        <taxon>Bacillati</taxon>
        <taxon>Actinomycetota</taxon>
        <taxon>Actinomycetes</taxon>
        <taxon>Pseudonocardiales</taxon>
        <taxon>Pseudonocardiaceae</taxon>
        <taxon>Tamaricihabitans</taxon>
    </lineage>
</organism>
<comment type="caution">
    <text evidence="6">The sequence shown here is derived from an EMBL/GenBank/DDBJ whole genome shotgun (WGS) entry which is preliminary data.</text>
</comment>
<feature type="domain" description="HTH tetR-type" evidence="5">
    <location>
        <begin position="1"/>
        <end position="51"/>
    </location>
</feature>
<dbReference type="Pfam" id="PF00440">
    <property type="entry name" value="TetR_N"/>
    <property type="match status" value="1"/>
</dbReference>
<dbReference type="InterPro" id="IPR050109">
    <property type="entry name" value="HTH-type_TetR-like_transc_reg"/>
</dbReference>
<feature type="DNA-binding region" description="H-T-H motif" evidence="4">
    <location>
        <begin position="14"/>
        <end position="33"/>
    </location>
</feature>
<evidence type="ECO:0000256" key="1">
    <source>
        <dbReference type="ARBA" id="ARBA00023015"/>
    </source>
</evidence>